<proteinExistence type="predicted"/>
<dbReference type="GO" id="GO:0004518">
    <property type="term" value="F:nuclease activity"/>
    <property type="evidence" value="ECO:0007669"/>
    <property type="project" value="InterPro"/>
</dbReference>
<dbReference type="KEGG" id="schy:GVO57_14325"/>
<keyword evidence="3" id="KW-1185">Reference proteome</keyword>
<sequence>MLVTLAAMALCIVTDGDSLRCGAERIRIAGIDAPEIRRCPRHRTCTPGDGRASKRALEALTAGRALRVERVGRDRYGRTLAKVYVGRLNIACAMMARGYAVPRYEARWTRECR</sequence>
<organism evidence="2 3">
    <name type="scientific">Sphingomonas changnyeongensis</name>
    <dbReference type="NCBI Taxonomy" id="2698679"/>
    <lineage>
        <taxon>Bacteria</taxon>
        <taxon>Pseudomonadati</taxon>
        <taxon>Pseudomonadota</taxon>
        <taxon>Alphaproteobacteria</taxon>
        <taxon>Sphingomonadales</taxon>
        <taxon>Sphingomonadaceae</taxon>
        <taxon>Sphingomonas</taxon>
    </lineage>
</organism>
<dbReference type="SMART" id="SM00318">
    <property type="entry name" value="SNc"/>
    <property type="match status" value="1"/>
</dbReference>
<reference evidence="2 3" key="1">
    <citation type="submission" date="2020-01" db="EMBL/GenBank/DDBJ databases">
        <title>Sphingomonas sp. C33 whole genome sequece.</title>
        <authorList>
            <person name="Park C."/>
        </authorList>
    </citation>
    <scope>NUCLEOTIDE SEQUENCE [LARGE SCALE GENOMIC DNA]</scope>
    <source>
        <strain evidence="2 3">C33</strain>
        <plasmid evidence="3">pc33</plasmid>
    </source>
</reference>
<dbReference type="RefSeq" id="WP_160594091.1">
    <property type="nucleotide sequence ID" value="NZ_CP047896.1"/>
</dbReference>
<evidence type="ECO:0000259" key="1">
    <source>
        <dbReference type="PROSITE" id="PS50830"/>
    </source>
</evidence>
<dbReference type="Pfam" id="PF00565">
    <property type="entry name" value="SNase"/>
    <property type="match status" value="1"/>
</dbReference>
<dbReference type="Proteomes" id="UP000464468">
    <property type="component" value="Plasmid pC33"/>
</dbReference>
<accession>A0A7Z2NZ37</accession>
<dbReference type="PROSITE" id="PS01284">
    <property type="entry name" value="TNASE_2"/>
    <property type="match status" value="1"/>
</dbReference>
<dbReference type="InterPro" id="IPR016071">
    <property type="entry name" value="Staphylococal_nuclease_OB-fold"/>
</dbReference>
<geneLocation type="plasmid" evidence="3">
    <name>pc33</name>
</geneLocation>
<evidence type="ECO:0000313" key="2">
    <source>
        <dbReference type="EMBL" id="QHL92057.1"/>
    </source>
</evidence>
<gene>
    <name evidence="2" type="ORF">GVO57_14325</name>
</gene>
<dbReference type="SUPFAM" id="SSF50199">
    <property type="entry name" value="Staphylococcal nuclease"/>
    <property type="match status" value="1"/>
</dbReference>
<dbReference type="PROSITE" id="PS50830">
    <property type="entry name" value="TNASE_3"/>
    <property type="match status" value="1"/>
</dbReference>
<dbReference type="AlphaFoldDB" id="A0A7Z2NZ37"/>
<evidence type="ECO:0000313" key="3">
    <source>
        <dbReference type="Proteomes" id="UP000464468"/>
    </source>
</evidence>
<dbReference type="InterPro" id="IPR035437">
    <property type="entry name" value="SNase_OB-fold_sf"/>
</dbReference>
<keyword evidence="2" id="KW-0614">Plasmid</keyword>
<dbReference type="InterPro" id="IPR002071">
    <property type="entry name" value="Thermonucl_AS"/>
</dbReference>
<dbReference type="EMBL" id="CP047896">
    <property type="protein sequence ID" value="QHL92057.1"/>
    <property type="molecule type" value="Genomic_DNA"/>
</dbReference>
<dbReference type="Gene3D" id="2.40.50.90">
    <property type="match status" value="1"/>
</dbReference>
<dbReference type="GO" id="GO:0003676">
    <property type="term" value="F:nucleic acid binding"/>
    <property type="evidence" value="ECO:0007669"/>
    <property type="project" value="InterPro"/>
</dbReference>
<name>A0A7Z2NZ37_9SPHN</name>
<feature type="domain" description="TNase-like" evidence="1">
    <location>
        <begin position="13"/>
        <end position="100"/>
    </location>
</feature>
<protein>
    <submittedName>
        <fullName evidence="2">Thermonuclease family protein</fullName>
    </submittedName>
</protein>